<dbReference type="Gene3D" id="2.10.109.10">
    <property type="entry name" value="Umud Fragment, subunit A"/>
    <property type="match status" value="1"/>
</dbReference>
<dbReference type="EMBL" id="DOTR01000050">
    <property type="protein sequence ID" value="HCA02512.1"/>
    <property type="molecule type" value="Genomic_DNA"/>
</dbReference>
<comment type="caution">
    <text evidence="2">The sequence shown here is derived from an EMBL/GenBank/DDBJ whole genome shotgun (WGS) entry which is preliminary data.</text>
</comment>
<dbReference type="Pfam" id="PF00717">
    <property type="entry name" value="Peptidase_S24"/>
    <property type="match status" value="1"/>
</dbReference>
<organism evidence="2">
    <name type="scientific">Halomonas campaniensis</name>
    <dbReference type="NCBI Taxonomy" id="213554"/>
    <lineage>
        <taxon>Bacteria</taxon>
        <taxon>Pseudomonadati</taxon>
        <taxon>Pseudomonadota</taxon>
        <taxon>Gammaproteobacteria</taxon>
        <taxon>Oceanospirillales</taxon>
        <taxon>Halomonadaceae</taxon>
        <taxon>Halomonas</taxon>
    </lineage>
</organism>
<dbReference type="SUPFAM" id="SSF51306">
    <property type="entry name" value="LexA/Signal peptidase"/>
    <property type="match status" value="1"/>
</dbReference>
<protein>
    <recommendedName>
        <fullName evidence="1">Peptidase S24/S26A/S26B/S26C domain-containing protein</fullName>
    </recommendedName>
</protein>
<name>A0A3D0KG12_9GAMM</name>
<feature type="domain" description="Peptidase S24/S26A/S26B/S26C" evidence="1">
    <location>
        <begin position="33"/>
        <end position="119"/>
    </location>
</feature>
<evidence type="ECO:0000313" key="2">
    <source>
        <dbReference type="EMBL" id="HCA02512.1"/>
    </source>
</evidence>
<reference evidence="2" key="1">
    <citation type="journal article" date="2018" name="Nat. Biotechnol.">
        <title>A standardized bacterial taxonomy based on genome phylogeny substantially revises the tree of life.</title>
        <authorList>
            <person name="Parks D.H."/>
            <person name="Chuvochina M."/>
            <person name="Waite D.W."/>
            <person name="Rinke C."/>
            <person name="Skarshewski A."/>
            <person name="Chaumeil P.A."/>
            <person name="Hugenholtz P."/>
        </authorList>
    </citation>
    <scope>NUCLEOTIDE SEQUENCE [LARGE SCALE GENOMIC DNA]</scope>
    <source>
        <strain evidence="2">UBA11284</strain>
    </source>
</reference>
<dbReference type="InterPro" id="IPR036286">
    <property type="entry name" value="LexA/Signal_pep-like_sf"/>
</dbReference>
<evidence type="ECO:0000259" key="1">
    <source>
        <dbReference type="Pfam" id="PF00717"/>
    </source>
</evidence>
<accession>A0A3D0KG12</accession>
<dbReference type="InterPro" id="IPR015927">
    <property type="entry name" value="Peptidase_S24_S26A/B/C"/>
</dbReference>
<proteinExistence type="predicted"/>
<sequence length="132" mass="14875">MTMTMPTPLNITQHALSQTTSNTGRPAYSAPRVTRRNTYALRVRGNRMRECNLFDGDVIIIRRYQQGSHQETAIATINQREVALKQLSISRLGVHLWPEDAAMPAVFLHNCDIQVLGMVMGVEHGANNTRHH</sequence>
<dbReference type="AlphaFoldDB" id="A0A3D0KG12"/>
<gene>
    <name evidence="2" type="ORF">DEO68_10075</name>
</gene>